<dbReference type="InterPro" id="IPR014100">
    <property type="entry name" value="GTP-bd_Obg/CgtA"/>
</dbReference>
<dbReference type="NCBIfam" id="NF008956">
    <property type="entry name" value="PRK12299.1"/>
    <property type="match status" value="1"/>
</dbReference>
<dbReference type="PRINTS" id="PR00326">
    <property type="entry name" value="GTP1OBG"/>
</dbReference>
<evidence type="ECO:0000256" key="1">
    <source>
        <dbReference type="ARBA" id="ARBA00007699"/>
    </source>
</evidence>
<dbReference type="Proteomes" id="UP001314181">
    <property type="component" value="Unassembled WGS sequence"/>
</dbReference>
<dbReference type="GO" id="GO:0016787">
    <property type="term" value="F:hydrolase activity"/>
    <property type="evidence" value="ECO:0007669"/>
    <property type="project" value="UniProtKB-KW"/>
</dbReference>
<name>A0ABM9N7R7_9RICK</name>
<dbReference type="SUPFAM" id="SSF52540">
    <property type="entry name" value="P-loop containing nucleoside triphosphate hydrolases"/>
    <property type="match status" value="1"/>
</dbReference>
<feature type="binding site" evidence="7">
    <location>
        <begin position="312"/>
        <end position="314"/>
    </location>
    <ligand>
        <name>GTP</name>
        <dbReference type="ChEBI" id="CHEBI:37565"/>
    </ligand>
</feature>
<dbReference type="InterPro" id="IPR036726">
    <property type="entry name" value="GTP1_OBG_dom_sf"/>
</dbReference>
<evidence type="ECO:0000256" key="2">
    <source>
        <dbReference type="ARBA" id="ARBA00022490"/>
    </source>
</evidence>
<keyword evidence="2 7" id="KW-0963">Cytoplasm</keyword>
<feature type="binding site" evidence="7">
    <location>
        <begin position="215"/>
        <end position="218"/>
    </location>
    <ligand>
        <name>GTP</name>
        <dbReference type="ChEBI" id="CHEBI:37565"/>
    </ligand>
</feature>
<dbReference type="InterPro" id="IPR006169">
    <property type="entry name" value="GTP1_OBG_dom"/>
</dbReference>
<evidence type="ECO:0000256" key="6">
    <source>
        <dbReference type="ARBA" id="ARBA00023134"/>
    </source>
</evidence>
<feature type="binding site" evidence="7">
    <location>
        <begin position="282"/>
        <end position="285"/>
    </location>
    <ligand>
        <name>GTP</name>
        <dbReference type="ChEBI" id="CHEBI:37565"/>
    </ligand>
</feature>
<dbReference type="PROSITE" id="PS51710">
    <property type="entry name" value="G_OBG"/>
    <property type="match status" value="1"/>
</dbReference>
<sequence>MSNGFIDEATVIVASGSGGNGCVSFYRGPHIPRGGPDGGNGGSGGNVFVLANENINTLQTFYKRRKFFADNGKAGSGRNCNGAYGNDVVLYLPVGTQVFDDDSSLLLVDLKFAGQKELLLSGGNGGAGNRCFKSSTNRAPLSAKKGELGKELKIRLKLKLLSDVGIVGLPNVGKSTLLSVCSASPTRVAPYAFTTLEPKLGVVFLSDYEDFVMADLPGLIKGSSTGLGHGIQFLRHIERCSVLLHLIDATSSSPVKDYQNTRAELLAYNKTLSCKHEIVAISKIDEVQKDEYLQKIQSELAEAAGKKIYVFSSLFEDSVYDLMHVVYYQILSARNNAKYSKLLI</sequence>
<gene>
    <name evidence="7 10" type="primary">obg</name>
    <name evidence="10" type="ORF">CAXC1_120023</name>
</gene>
<feature type="binding site" evidence="7">
    <location>
        <position position="175"/>
    </location>
    <ligand>
        <name>Mg(2+)</name>
        <dbReference type="ChEBI" id="CHEBI:18420"/>
    </ligand>
</feature>
<keyword evidence="11" id="KW-1185">Reference proteome</keyword>
<dbReference type="CDD" id="cd01898">
    <property type="entry name" value="Obg"/>
    <property type="match status" value="1"/>
</dbReference>
<keyword evidence="5 7" id="KW-0460">Magnesium</keyword>
<comment type="cofactor">
    <cofactor evidence="7">
        <name>Mg(2+)</name>
        <dbReference type="ChEBI" id="CHEBI:18420"/>
    </cofactor>
</comment>
<dbReference type="NCBIfam" id="TIGR02729">
    <property type="entry name" value="Obg_CgtA"/>
    <property type="match status" value="1"/>
</dbReference>
<keyword evidence="4 7" id="KW-0378">Hydrolase</keyword>
<comment type="caution">
    <text evidence="10">The sequence shown here is derived from an EMBL/GenBank/DDBJ whole genome shotgun (WGS) entry which is preliminary data.</text>
</comment>
<dbReference type="InterPro" id="IPR027417">
    <property type="entry name" value="P-loop_NTPase"/>
</dbReference>
<dbReference type="SUPFAM" id="SSF82051">
    <property type="entry name" value="Obg GTP-binding protein N-terminal domain"/>
    <property type="match status" value="1"/>
</dbReference>
<evidence type="ECO:0000313" key="11">
    <source>
        <dbReference type="Proteomes" id="UP001314181"/>
    </source>
</evidence>
<comment type="subcellular location">
    <subcellularLocation>
        <location evidence="7">Cytoplasm</location>
    </subcellularLocation>
</comment>
<dbReference type="HAMAP" id="MF_01454">
    <property type="entry name" value="GTPase_Obg"/>
    <property type="match status" value="1"/>
</dbReference>
<dbReference type="InterPro" id="IPR045086">
    <property type="entry name" value="OBG_GTPase"/>
</dbReference>
<comment type="function">
    <text evidence="7">An essential GTPase which binds GTP, GDP and possibly (p)ppGpp with moderate affinity, with high nucleotide exchange rates and a fairly low GTP hydrolysis rate. Plays a role in control of the cell cycle, stress response, ribosome biogenesis and in those bacteria that undergo differentiation, in morphogenesis control.</text>
</comment>
<feature type="domain" description="Obg" evidence="9">
    <location>
        <begin position="3"/>
        <end position="161"/>
    </location>
</feature>
<evidence type="ECO:0000259" key="8">
    <source>
        <dbReference type="PROSITE" id="PS51710"/>
    </source>
</evidence>
<feature type="binding site" evidence="7">
    <location>
        <begin position="193"/>
        <end position="197"/>
    </location>
    <ligand>
        <name>GTP</name>
        <dbReference type="ChEBI" id="CHEBI:37565"/>
    </ligand>
</feature>
<keyword evidence="3 7" id="KW-0547">Nucleotide-binding</keyword>
<dbReference type="RefSeq" id="WP_338363312.1">
    <property type="nucleotide sequence ID" value="NZ_CAWVOK010000003.1"/>
</dbReference>
<comment type="subunit">
    <text evidence="7">Monomer.</text>
</comment>
<feature type="domain" description="OBG-type G" evidence="8">
    <location>
        <begin position="162"/>
        <end position="331"/>
    </location>
</feature>
<dbReference type="Pfam" id="PF01018">
    <property type="entry name" value="GTP1_OBG"/>
    <property type="match status" value="1"/>
</dbReference>
<dbReference type="Pfam" id="PF01926">
    <property type="entry name" value="MMR_HSR1"/>
    <property type="match status" value="1"/>
</dbReference>
<dbReference type="PANTHER" id="PTHR11702:SF31">
    <property type="entry name" value="MITOCHONDRIAL RIBOSOME-ASSOCIATED GTPASE 2"/>
    <property type="match status" value="1"/>
</dbReference>
<dbReference type="PROSITE" id="PS51883">
    <property type="entry name" value="OBG"/>
    <property type="match status" value="1"/>
</dbReference>
<dbReference type="PANTHER" id="PTHR11702">
    <property type="entry name" value="DEVELOPMENTALLY REGULATED GTP-BINDING PROTEIN-RELATED"/>
    <property type="match status" value="1"/>
</dbReference>
<evidence type="ECO:0000256" key="4">
    <source>
        <dbReference type="ARBA" id="ARBA00022801"/>
    </source>
</evidence>
<reference evidence="10 11" key="1">
    <citation type="submission" date="2024-01" db="EMBL/GenBank/DDBJ databases">
        <authorList>
            <person name="Kunselman E."/>
        </authorList>
    </citation>
    <scope>NUCLEOTIDE SEQUENCE [LARGE SCALE GENOMIC DNA]</scope>
    <source>
        <strain evidence="10">2 abalone samples</strain>
    </source>
</reference>
<evidence type="ECO:0000256" key="5">
    <source>
        <dbReference type="ARBA" id="ARBA00022842"/>
    </source>
</evidence>
<evidence type="ECO:0000256" key="7">
    <source>
        <dbReference type="HAMAP-Rule" id="MF_01454"/>
    </source>
</evidence>
<comment type="similarity">
    <text evidence="1 7">Belongs to the TRAFAC class OBG-HflX-like GTPase superfamily. OBG GTPase family.</text>
</comment>
<dbReference type="EMBL" id="CAWVOK010000003">
    <property type="protein sequence ID" value="CAK8162341.1"/>
    <property type="molecule type" value="Genomic_DNA"/>
</dbReference>
<evidence type="ECO:0000259" key="9">
    <source>
        <dbReference type="PROSITE" id="PS51883"/>
    </source>
</evidence>
<accession>A0ABM9N7R7</accession>
<feature type="binding site" evidence="7">
    <location>
        <position position="195"/>
    </location>
    <ligand>
        <name>Mg(2+)</name>
        <dbReference type="ChEBI" id="CHEBI:18420"/>
    </ligand>
</feature>
<dbReference type="PIRSF" id="PIRSF002401">
    <property type="entry name" value="GTP_bd_Obg/CgtA"/>
    <property type="match status" value="1"/>
</dbReference>
<protein>
    <recommendedName>
        <fullName evidence="7">GTPase Obg</fullName>
        <ecNumber evidence="7">3.6.5.-</ecNumber>
    </recommendedName>
    <alternativeName>
        <fullName evidence="7">GTP-binding protein Obg</fullName>
    </alternativeName>
</protein>
<keyword evidence="6 7" id="KW-0342">GTP-binding</keyword>
<evidence type="ECO:0000256" key="3">
    <source>
        <dbReference type="ARBA" id="ARBA00022741"/>
    </source>
</evidence>
<dbReference type="Gene3D" id="3.40.50.300">
    <property type="entry name" value="P-loop containing nucleotide triphosphate hydrolases"/>
    <property type="match status" value="1"/>
</dbReference>
<proteinExistence type="inferred from homology"/>
<feature type="binding site" evidence="7">
    <location>
        <begin position="168"/>
        <end position="175"/>
    </location>
    <ligand>
        <name>GTP</name>
        <dbReference type="ChEBI" id="CHEBI:37565"/>
    </ligand>
</feature>
<organism evidence="10 11">
    <name type="scientific">Candidatus Xenohaliotis californiensis</name>
    <dbReference type="NCBI Taxonomy" id="84677"/>
    <lineage>
        <taxon>Bacteria</taxon>
        <taxon>Pseudomonadati</taxon>
        <taxon>Pseudomonadota</taxon>
        <taxon>Alphaproteobacteria</taxon>
        <taxon>Rickettsiales</taxon>
        <taxon>Anaplasmataceae</taxon>
        <taxon>Candidatus Xenohaliotis</taxon>
    </lineage>
</organism>
<dbReference type="EC" id="3.6.5.-" evidence="7"/>
<dbReference type="InterPro" id="IPR006073">
    <property type="entry name" value="GTP-bd"/>
</dbReference>
<keyword evidence="7" id="KW-0479">Metal-binding</keyword>
<dbReference type="Gene3D" id="2.70.210.12">
    <property type="entry name" value="GTP1/OBG domain"/>
    <property type="match status" value="1"/>
</dbReference>
<dbReference type="InterPro" id="IPR031167">
    <property type="entry name" value="G_OBG"/>
</dbReference>
<evidence type="ECO:0000313" key="10">
    <source>
        <dbReference type="EMBL" id="CAK8162341.1"/>
    </source>
</evidence>